<evidence type="ECO:0008006" key="2">
    <source>
        <dbReference type="Google" id="ProtNLM"/>
    </source>
</evidence>
<protein>
    <recommendedName>
        <fullName evidence="2">Prolyl 4-hydroxylase alpha subunit Fe(2+) 2OG dioxygenase domain-containing protein</fullName>
    </recommendedName>
</protein>
<dbReference type="EMBL" id="MN739746">
    <property type="protein sequence ID" value="QHT24550.1"/>
    <property type="molecule type" value="Genomic_DNA"/>
</dbReference>
<reference evidence="1" key="1">
    <citation type="journal article" date="2020" name="Nature">
        <title>Giant virus diversity and host interactions through global metagenomics.</title>
        <authorList>
            <person name="Schulz F."/>
            <person name="Roux S."/>
            <person name="Paez-Espino D."/>
            <person name="Jungbluth S."/>
            <person name="Walsh D.A."/>
            <person name="Denef V.J."/>
            <person name="McMahon K.D."/>
            <person name="Konstantinidis K.T."/>
            <person name="Eloe-Fadrosh E.A."/>
            <person name="Kyrpides N.C."/>
            <person name="Woyke T."/>
        </authorList>
    </citation>
    <scope>NUCLEOTIDE SEQUENCE</scope>
    <source>
        <strain evidence="1">GVMAG-M-3300023179-150</strain>
    </source>
</reference>
<evidence type="ECO:0000313" key="1">
    <source>
        <dbReference type="EMBL" id="QHT24550.1"/>
    </source>
</evidence>
<accession>A0A6C0E7K6</accession>
<proteinExistence type="predicted"/>
<dbReference type="SUPFAM" id="SSF51197">
    <property type="entry name" value="Clavaminate synthase-like"/>
    <property type="match status" value="1"/>
</dbReference>
<sequence length="157" mass="18526">MFKYLVLENILTNKECQQIIEIYDPLLNHIKYDCRNIKLSEILFERIKKYIPNNICEISDHWCISKCLANYGSTVEHFDGNVLYDNKISQYTVLIYLNDDYMGGNTIISNPYCKEKIKIKPKTGSILLLDQDIIHYSEKHHDNVKYIIKSDLMIKID</sequence>
<dbReference type="AlphaFoldDB" id="A0A6C0E7K6"/>
<name>A0A6C0E7K6_9ZZZZ</name>
<dbReference type="Gene3D" id="2.60.120.620">
    <property type="entry name" value="q2cbj1_9rhob like domain"/>
    <property type="match status" value="1"/>
</dbReference>
<organism evidence="1">
    <name type="scientific">viral metagenome</name>
    <dbReference type="NCBI Taxonomy" id="1070528"/>
    <lineage>
        <taxon>unclassified sequences</taxon>
        <taxon>metagenomes</taxon>
        <taxon>organismal metagenomes</taxon>
    </lineage>
</organism>